<proteinExistence type="predicted"/>
<dbReference type="Gene3D" id="1.25.40.10">
    <property type="entry name" value="Tetratricopeptide repeat domain"/>
    <property type="match status" value="1"/>
</dbReference>
<accession>A0A3B0V2Q4</accession>
<gene>
    <name evidence="1" type="ORF">MNBD_BACTEROID04-1060</name>
</gene>
<dbReference type="InterPro" id="IPR011990">
    <property type="entry name" value="TPR-like_helical_dom_sf"/>
</dbReference>
<dbReference type="SUPFAM" id="SSF48452">
    <property type="entry name" value="TPR-like"/>
    <property type="match status" value="1"/>
</dbReference>
<dbReference type="EMBL" id="UOER01000592">
    <property type="protein sequence ID" value="VAW26424.1"/>
    <property type="molecule type" value="Genomic_DNA"/>
</dbReference>
<protein>
    <submittedName>
        <fullName evidence="1">Uncharacterized protein</fullName>
    </submittedName>
</protein>
<reference evidence="1" key="1">
    <citation type="submission" date="2018-06" db="EMBL/GenBank/DDBJ databases">
        <authorList>
            <person name="Zhirakovskaya E."/>
        </authorList>
    </citation>
    <scope>NUCLEOTIDE SEQUENCE</scope>
</reference>
<feature type="non-terminal residue" evidence="1">
    <location>
        <position position="1"/>
    </location>
</feature>
<dbReference type="AlphaFoldDB" id="A0A3B0V2Q4"/>
<name>A0A3B0V2Q4_9ZZZZ</name>
<sequence>LNVLKRNPYYSDGYVALLDLYWWSDQDKKSIIIYKKALKNEITNPSVSFKMAKALKRIEDIQQSNSIVDSLLLVYPENQEYKSFKNTLHN</sequence>
<evidence type="ECO:0000313" key="1">
    <source>
        <dbReference type="EMBL" id="VAW26424.1"/>
    </source>
</evidence>
<organism evidence="1">
    <name type="scientific">hydrothermal vent metagenome</name>
    <dbReference type="NCBI Taxonomy" id="652676"/>
    <lineage>
        <taxon>unclassified sequences</taxon>
        <taxon>metagenomes</taxon>
        <taxon>ecological metagenomes</taxon>
    </lineage>
</organism>